<evidence type="ECO:0000313" key="11">
    <source>
        <dbReference type="EMBL" id="RST95467.1"/>
    </source>
</evidence>
<dbReference type="RefSeq" id="WP_126779827.1">
    <property type="nucleotide sequence ID" value="NZ_NGJU01000010.1"/>
</dbReference>
<evidence type="ECO:0000256" key="7">
    <source>
        <dbReference type="PROSITE-ProRule" id="PRU00169"/>
    </source>
</evidence>
<feature type="DNA-binding region" description="OmpR/PhoB-type" evidence="8">
    <location>
        <begin position="132"/>
        <end position="232"/>
    </location>
</feature>
<dbReference type="Pfam" id="PF00486">
    <property type="entry name" value="Trans_reg_C"/>
    <property type="match status" value="1"/>
</dbReference>
<keyword evidence="12" id="KW-1185">Reference proteome</keyword>
<dbReference type="GO" id="GO:0005829">
    <property type="term" value="C:cytosol"/>
    <property type="evidence" value="ECO:0007669"/>
    <property type="project" value="TreeGrafter"/>
</dbReference>
<evidence type="ECO:0008006" key="13">
    <source>
        <dbReference type="Google" id="ProtNLM"/>
    </source>
</evidence>
<evidence type="ECO:0000256" key="1">
    <source>
        <dbReference type="ARBA" id="ARBA00022553"/>
    </source>
</evidence>
<evidence type="ECO:0000313" key="12">
    <source>
        <dbReference type="Proteomes" id="UP000287239"/>
    </source>
</evidence>
<gene>
    <name evidence="11" type="ORF">CBF35_07865</name>
</gene>
<evidence type="ECO:0000256" key="2">
    <source>
        <dbReference type="ARBA" id="ARBA00023012"/>
    </source>
</evidence>
<feature type="domain" description="Response regulatory" evidence="9">
    <location>
        <begin position="6"/>
        <end position="119"/>
    </location>
</feature>
<keyword evidence="2" id="KW-0902">Two-component regulatory system</keyword>
<organism evidence="11 12">
    <name type="scientific">Vagococcus salmoninarum</name>
    <dbReference type="NCBI Taxonomy" id="2739"/>
    <lineage>
        <taxon>Bacteria</taxon>
        <taxon>Bacillati</taxon>
        <taxon>Bacillota</taxon>
        <taxon>Bacilli</taxon>
        <taxon>Lactobacillales</taxon>
        <taxon>Enterococcaceae</taxon>
        <taxon>Vagococcus</taxon>
    </lineage>
</organism>
<dbReference type="GO" id="GO:0000976">
    <property type="term" value="F:transcription cis-regulatory region binding"/>
    <property type="evidence" value="ECO:0007669"/>
    <property type="project" value="TreeGrafter"/>
</dbReference>
<evidence type="ECO:0000256" key="4">
    <source>
        <dbReference type="ARBA" id="ARBA00023125"/>
    </source>
</evidence>
<comment type="caution">
    <text evidence="7">Lacks conserved residue(s) required for the propagation of feature annotation.</text>
</comment>
<keyword evidence="1" id="KW-0597">Phosphoprotein</keyword>
<dbReference type="PANTHER" id="PTHR48111:SF1">
    <property type="entry name" value="TWO-COMPONENT RESPONSE REGULATOR ORR33"/>
    <property type="match status" value="1"/>
</dbReference>
<dbReference type="Proteomes" id="UP000287239">
    <property type="component" value="Unassembled WGS sequence"/>
</dbReference>
<dbReference type="InterPro" id="IPR036388">
    <property type="entry name" value="WH-like_DNA-bd_sf"/>
</dbReference>
<dbReference type="SUPFAM" id="SSF52172">
    <property type="entry name" value="CheY-like"/>
    <property type="match status" value="1"/>
</dbReference>
<dbReference type="Gene3D" id="3.40.50.2300">
    <property type="match status" value="1"/>
</dbReference>
<dbReference type="CDD" id="cd00383">
    <property type="entry name" value="trans_reg_C"/>
    <property type="match status" value="1"/>
</dbReference>
<name>A0A429ZP40_9ENTE</name>
<dbReference type="OrthoDB" id="1779039at2"/>
<evidence type="ECO:0000256" key="6">
    <source>
        <dbReference type="ARBA" id="ARBA00023163"/>
    </source>
</evidence>
<evidence type="ECO:0000259" key="9">
    <source>
        <dbReference type="PROSITE" id="PS50110"/>
    </source>
</evidence>
<dbReference type="PROSITE" id="PS50110">
    <property type="entry name" value="RESPONSE_REGULATORY"/>
    <property type="match status" value="1"/>
</dbReference>
<dbReference type="InterPro" id="IPR001789">
    <property type="entry name" value="Sig_transdc_resp-reg_receiver"/>
</dbReference>
<dbReference type="Pfam" id="PF00072">
    <property type="entry name" value="Response_reg"/>
    <property type="match status" value="1"/>
</dbReference>
<dbReference type="Gene3D" id="1.10.10.10">
    <property type="entry name" value="Winged helix-like DNA-binding domain superfamily/Winged helix DNA-binding domain"/>
    <property type="match status" value="1"/>
</dbReference>
<dbReference type="GeneID" id="98568281"/>
<dbReference type="InterPro" id="IPR011006">
    <property type="entry name" value="CheY-like_superfamily"/>
</dbReference>
<dbReference type="GO" id="GO:0006355">
    <property type="term" value="P:regulation of DNA-templated transcription"/>
    <property type="evidence" value="ECO:0007669"/>
    <property type="project" value="InterPro"/>
</dbReference>
<dbReference type="AlphaFoldDB" id="A0A429ZP40"/>
<evidence type="ECO:0000256" key="5">
    <source>
        <dbReference type="ARBA" id="ARBA00023159"/>
    </source>
</evidence>
<reference evidence="11 12" key="1">
    <citation type="submission" date="2017-05" db="EMBL/GenBank/DDBJ databases">
        <title>Vagococcus spp. assemblies.</title>
        <authorList>
            <person name="Gulvik C.A."/>
        </authorList>
    </citation>
    <scope>NUCLEOTIDE SEQUENCE [LARGE SCALE GENOMIC DNA]</scope>
    <source>
        <strain evidence="11 12">NCFB 2777</strain>
    </source>
</reference>
<keyword evidence="6" id="KW-0804">Transcription</keyword>
<sequence length="239" mass="27583">MELTLSILVVDRDQRTRTLLKETLEAHQLTVFEASSFEEGLLLFKKEPLELVVTEAVINQEAPLAFLRELRSISNLPVVIVAEDQGESQRLKSFELGADDFVQKPFSPEEVYLRIKRLLRYYYQGSPFMVSGQHYVFPDMTIDLGRKKVTVAGKHANLTAIEFNLLSYFVNHSDQVLSRRQLLEDVWGYQILGEERTVDVHIRRLRQKLGAYSEATASRIVTVYQRGYRFQSNLAKVIK</sequence>
<dbReference type="SUPFAM" id="SSF46894">
    <property type="entry name" value="C-terminal effector domain of the bipartite response regulators"/>
    <property type="match status" value="1"/>
</dbReference>
<dbReference type="GO" id="GO:0032993">
    <property type="term" value="C:protein-DNA complex"/>
    <property type="evidence" value="ECO:0007669"/>
    <property type="project" value="TreeGrafter"/>
</dbReference>
<evidence type="ECO:0000256" key="8">
    <source>
        <dbReference type="PROSITE-ProRule" id="PRU01091"/>
    </source>
</evidence>
<dbReference type="PANTHER" id="PTHR48111">
    <property type="entry name" value="REGULATOR OF RPOS"/>
    <property type="match status" value="1"/>
</dbReference>
<dbReference type="SMART" id="SM00448">
    <property type="entry name" value="REC"/>
    <property type="match status" value="1"/>
</dbReference>
<dbReference type="InterPro" id="IPR039420">
    <property type="entry name" value="WalR-like"/>
</dbReference>
<comment type="caution">
    <text evidence="11">The sequence shown here is derived from an EMBL/GenBank/DDBJ whole genome shotgun (WGS) entry which is preliminary data.</text>
</comment>
<keyword evidence="4 8" id="KW-0238">DNA-binding</keyword>
<dbReference type="PROSITE" id="PS51755">
    <property type="entry name" value="OMPR_PHOB"/>
    <property type="match status" value="1"/>
</dbReference>
<protein>
    <recommendedName>
        <fullName evidence="13">DNA-binding response regulator</fullName>
    </recommendedName>
</protein>
<keyword evidence="5" id="KW-0010">Activator</keyword>
<keyword evidence="3" id="KW-0805">Transcription regulation</keyword>
<dbReference type="GO" id="GO:0000156">
    <property type="term" value="F:phosphorelay response regulator activity"/>
    <property type="evidence" value="ECO:0007669"/>
    <property type="project" value="TreeGrafter"/>
</dbReference>
<dbReference type="InterPro" id="IPR001867">
    <property type="entry name" value="OmpR/PhoB-type_DNA-bd"/>
</dbReference>
<accession>A0A429ZP40</accession>
<feature type="domain" description="OmpR/PhoB-type" evidence="10">
    <location>
        <begin position="132"/>
        <end position="232"/>
    </location>
</feature>
<dbReference type="FunFam" id="1.10.10.10:FF:000018">
    <property type="entry name" value="DNA-binding response regulator ResD"/>
    <property type="match status" value="1"/>
</dbReference>
<evidence type="ECO:0000259" key="10">
    <source>
        <dbReference type="PROSITE" id="PS51755"/>
    </source>
</evidence>
<dbReference type="SMART" id="SM00862">
    <property type="entry name" value="Trans_reg_C"/>
    <property type="match status" value="1"/>
</dbReference>
<dbReference type="EMBL" id="NGJU01000010">
    <property type="protein sequence ID" value="RST95467.1"/>
    <property type="molecule type" value="Genomic_DNA"/>
</dbReference>
<proteinExistence type="predicted"/>
<evidence type="ECO:0000256" key="3">
    <source>
        <dbReference type="ARBA" id="ARBA00023015"/>
    </source>
</evidence>
<dbReference type="InterPro" id="IPR016032">
    <property type="entry name" value="Sig_transdc_resp-reg_C-effctor"/>
</dbReference>